<dbReference type="InterPro" id="IPR017871">
    <property type="entry name" value="ABC_transporter-like_CS"/>
</dbReference>
<dbReference type="GO" id="GO:0016887">
    <property type="term" value="F:ATP hydrolysis activity"/>
    <property type="evidence" value="ECO:0007669"/>
    <property type="project" value="InterPro"/>
</dbReference>
<dbReference type="PROSITE" id="PS00211">
    <property type="entry name" value="ABC_TRANSPORTER_1"/>
    <property type="match status" value="1"/>
</dbReference>
<dbReference type="FunFam" id="3.40.50.300:FF:000016">
    <property type="entry name" value="Oligopeptide ABC transporter ATP-binding component"/>
    <property type="match status" value="1"/>
</dbReference>
<comment type="caution">
    <text evidence="9">The sequence shown here is derived from an EMBL/GenBank/DDBJ whole genome shotgun (WGS) entry which is preliminary data.</text>
</comment>
<dbReference type="GO" id="GO:0005886">
    <property type="term" value="C:plasma membrane"/>
    <property type="evidence" value="ECO:0007669"/>
    <property type="project" value="UniProtKB-SubCell"/>
</dbReference>
<evidence type="ECO:0000256" key="6">
    <source>
        <dbReference type="ARBA" id="ARBA00022840"/>
    </source>
</evidence>
<accession>A0A2T0LDV2</accession>
<dbReference type="RefSeq" id="WP_106345436.1">
    <property type="nucleotide sequence ID" value="NZ_PVNE01000015.1"/>
</dbReference>
<evidence type="ECO:0000256" key="5">
    <source>
        <dbReference type="ARBA" id="ARBA00022741"/>
    </source>
</evidence>
<keyword evidence="5" id="KW-0547">Nucleotide-binding</keyword>
<keyword evidence="4" id="KW-1003">Cell membrane</keyword>
<dbReference type="AlphaFoldDB" id="A0A2T0LDV2"/>
<dbReference type="InterPro" id="IPR027417">
    <property type="entry name" value="P-loop_NTPase"/>
</dbReference>
<evidence type="ECO:0000256" key="2">
    <source>
        <dbReference type="ARBA" id="ARBA00005417"/>
    </source>
</evidence>
<keyword evidence="6 9" id="KW-0067">ATP-binding</keyword>
<dbReference type="PROSITE" id="PS50893">
    <property type="entry name" value="ABC_TRANSPORTER_2"/>
    <property type="match status" value="1"/>
</dbReference>
<dbReference type="SMART" id="SM00382">
    <property type="entry name" value="AAA"/>
    <property type="match status" value="1"/>
</dbReference>
<evidence type="ECO:0000259" key="8">
    <source>
        <dbReference type="PROSITE" id="PS50893"/>
    </source>
</evidence>
<evidence type="ECO:0000256" key="4">
    <source>
        <dbReference type="ARBA" id="ARBA00022475"/>
    </source>
</evidence>
<feature type="domain" description="ABC transporter" evidence="8">
    <location>
        <begin position="5"/>
        <end position="256"/>
    </location>
</feature>
<dbReference type="SUPFAM" id="SSF52540">
    <property type="entry name" value="P-loop containing nucleoside triphosphate hydrolases"/>
    <property type="match status" value="1"/>
</dbReference>
<dbReference type="GO" id="GO:0005524">
    <property type="term" value="F:ATP binding"/>
    <property type="evidence" value="ECO:0007669"/>
    <property type="project" value="UniProtKB-KW"/>
</dbReference>
<dbReference type="GO" id="GO:0015833">
    <property type="term" value="P:peptide transport"/>
    <property type="evidence" value="ECO:0007669"/>
    <property type="project" value="InterPro"/>
</dbReference>
<dbReference type="NCBIfam" id="TIGR01727">
    <property type="entry name" value="oligo_HPY"/>
    <property type="match status" value="1"/>
</dbReference>
<evidence type="ECO:0000256" key="1">
    <source>
        <dbReference type="ARBA" id="ARBA00004202"/>
    </source>
</evidence>
<proteinExistence type="inferred from homology"/>
<sequence length="338" mass="37413">MKPILEVRDLHVSFDTHEGEVQAVRGVSFDLYEGETLAIVGESGSGKTVTVQSLLGLIARPPGRIKGGSIRYRGREITDLQERELDQIRGAEIGYVFQDPMTSLNPTMTIGRQIGEVLVKHRKMSKGKALRHAVNLLRSVGIPNPSARIRHYPHQLSGGMRQRVMIAMALAASPKVLIADEPTTALDVTIQAQILDLIKDLKEQMGMSMILITHDLGVVAEVADRVIVMYGGKVVESGDVEDVFNRCRHPYTKGLLASMPRMDRLKEEKLEPIPGNPPDLLSPPKGCPFVERCQYAMRICNEWMPDVTVRSETHQLSCWLEHPMAPPVKEAVGGGMSR</sequence>
<gene>
    <name evidence="9" type="ORF">CLV97_11536</name>
</gene>
<keyword evidence="10" id="KW-1185">Reference proteome</keyword>
<protein>
    <submittedName>
        <fullName evidence="9">Oligopeptide transport system ATP-binding protein</fullName>
    </submittedName>
</protein>
<reference evidence="9 10" key="1">
    <citation type="submission" date="2018-03" db="EMBL/GenBank/DDBJ databases">
        <title>Genomic Encyclopedia of Archaeal and Bacterial Type Strains, Phase II (KMG-II): from individual species to whole genera.</title>
        <authorList>
            <person name="Goeker M."/>
        </authorList>
    </citation>
    <scope>NUCLEOTIDE SEQUENCE [LARGE SCALE GENOMIC DNA]</scope>
    <source>
        <strain evidence="9 10">DSM 44946</strain>
    </source>
</reference>
<dbReference type="CDD" id="cd03257">
    <property type="entry name" value="ABC_NikE_OppD_transporters"/>
    <property type="match status" value="1"/>
</dbReference>
<dbReference type="Proteomes" id="UP000237797">
    <property type="component" value="Unassembled WGS sequence"/>
</dbReference>
<dbReference type="InterPro" id="IPR003593">
    <property type="entry name" value="AAA+_ATPase"/>
</dbReference>
<dbReference type="InterPro" id="IPR013563">
    <property type="entry name" value="Oligopep_ABC_C"/>
</dbReference>
<dbReference type="InterPro" id="IPR050388">
    <property type="entry name" value="ABC_Ni/Peptide_Import"/>
</dbReference>
<name>A0A2T0LDV2_9BACL</name>
<dbReference type="Pfam" id="PF08352">
    <property type="entry name" value="oligo_HPY"/>
    <property type="match status" value="1"/>
</dbReference>
<dbReference type="Pfam" id="PF00005">
    <property type="entry name" value="ABC_tran"/>
    <property type="match status" value="1"/>
</dbReference>
<evidence type="ECO:0000313" key="9">
    <source>
        <dbReference type="EMBL" id="PRX40239.1"/>
    </source>
</evidence>
<comment type="similarity">
    <text evidence="2">Belongs to the ABC transporter superfamily.</text>
</comment>
<dbReference type="Gene3D" id="3.40.50.300">
    <property type="entry name" value="P-loop containing nucleotide triphosphate hydrolases"/>
    <property type="match status" value="1"/>
</dbReference>
<evidence type="ECO:0000313" key="10">
    <source>
        <dbReference type="Proteomes" id="UP000237797"/>
    </source>
</evidence>
<keyword evidence="3" id="KW-0813">Transport</keyword>
<evidence type="ECO:0000256" key="7">
    <source>
        <dbReference type="ARBA" id="ARBA00023136"/>
    </source>
</evidence>
<organism evidence="9 10">
    <name type="scientific">Planifilum fimeticola</name>
    <dbReference type="NCBI Taxonomy" id="201975"/>
    <lineage>
        <taxon>Bacteria</taxon>
        <taxon>Bacillati</taxon>
        <taxon>Bacillota</taxon>
        <taxon>Bacilli</taxon>
        <taxon>Bacillales</taxon>
        <taxon>Thermoactinomycetaceae</taxon>
        <taxon>Planifilum</taxon>
    </lineage>
</organism>
<keyword evidence="7" id="KW-0472">Membrane</keyword>
<dbReference type="PANTHER" id="PTHR43297">
    <property type="entry name" value="OLIGOPEPTIDE TRANSPORT ATP-BINDING PROTEIN APPD"/>
    <property type="match status" value="1"/>
</dbReference>
<evidence type="ECO:0000256" key="3">
    <source>
        <dbReference type="ARBA" id="ARBA00022448"/>
    </source>
</evidence>
<comment type="subcellular location">
    <subcellularLocation>
        <location evidence="1">Cell membrane</location>
        <topology evidence="1">Peripheral membrane protein</topology>
    </subcellularLocation>
</comment>
<dbReference type="OrthoDB" id="47989at2"/>
<dbReference type="InterPro" id="IPR003439">
    <property type="entry name" value="ABC_transporter-like_ATP-bd"/>
</dbReference>
<dbReference type="PANTHER" id="PTHR43297:SF2">
    <property type="entry name" value="DIPEPTIDE TRANSPORT ATP-BINDING PROTEIN DPPD"/>
    <property type="match status" value="1"/>
</dbReference>
<dbReference type="EMBL" id="PVNE01000015">
    <property type="protein sequence ID" value="PRX40239.1"/>
    <property type="molecule type" value="Genomic_DNA"/>
</dbReference>